<dbReference type="PRINTS" id="PR01438">
    <property type="entry name" value="UNVRSLSTRESS"/>
</dbReference>
<evidence type="ECO:0000259" key="2">
    <source>
        <dbReference type="Pfam" id="PF00582"/>
    </source>
</evidence>
<dbReference type="OrthoDB" id="9788959at2"/>
<dbReference type="InterPro" id="IPR006016">
    <property type="entry name" value="UspA"/>
</dbReference>
<protein>
    <submittedName>
        <fullName evidence="3">Nucleotide-binding universal stress UspA family protein</fullName>
    </submittedName>
</protein>
<sequence length="283" mass="31735">MKTLLLATDFSETGNHAVKYGYRLAQQLQANVMICHAFMIPAELPQVGIVVWPTEVHEDILEDNENKLQQIKQELKKSVHGTFIPSVKLLNEIGPVAEVLKNAGTSEAADMIIMGTHHEGINTLLLANHSKTMIDYLKKPLLLVPPKAKISLPGKISFASDFRHPGQDLEMILSLMPLIRSLNAELHITHIQPTGHHSEHKLWEIQFLNDIVQRSSYSKISTKIISDDNRVAALEKLSSGFETDLLVMVHHHHGFFEEIFKGSYTKKTAKNTAVPLLILHSNE</sequence>
<dbReference type="Proteomes" id="UP000268007">
    <property type="component" value="Unassembled WGS sequence"/>
</dbReference>
<dbReference type="CDD" id="cd00293">
    <property type="entry name" value="USP-like"/>
    <property type="match status" value="1"/>
</dbReference>
<organism evidence="3 4">
    <name type="scientific">Mucilaginibacter gracilis</name>
    <dbReference type="NCBI Taxonomy" id="423350"/>
    <lineage>
        <taxon>Bacteria</taxon>
        <taxon>Pseudomonadati</taxon>
        <taxon>Bacteroidota</taxon>
        <taxon>Sphingobacteriia</taxon>
        <taxon>Sphingobacteriales</taxon>
        <taxon>Sphingobacteriaceae</taxon>
        <taxon>Mucilaginibacter</taxon>
    </lineage>
</organism>
<comment type="caution">
    <text evidence="3">The sequence shown here is derived from an EMBL/GenBank/DDBJ whole genome shotgun (WGS) entry which is preliminary data.</text>
</comment>
<dbReference type="SUPFAM" id="SSF52402">
    <property type="entry name" value="Adenine nucleotide alpha hydrolases-like"/>
    <property type="match status" value="2"/>
</dbReference>
<accession>A0A495IZ28</accession>
<proteinExistence type="inferred from homology"/>
<reference evidence="3 4" key="1">
    <citation type="submission" date="2018-10" db="EMBL/GenBank/DDBJ databases">
        <title>Genomic Encyclopedia of Archaeal and Bacterial Type Strains, Phase II (KMG-II): from individual species to whole genera.</title>
        <authorList>
            <person name="Goeker M."/>
        </authorList>
    </citation>
    <scope>NUCLEOTIDE SEQUENCE [LARGE SCALE GENOMIC DNA]</scope>
    <source>
        <strain evidence="3 4">DSM 18602</strain>
    </source>
</reference>
<dbReference type="Pfam" id="PF00582">
    <property type="entry name" value="Usp"/>
    <property type="match status" value="1"/>
</dbReference>
<dbReference type="AlphaFoldDB" id="A0A495IZ28"/>
<dbReference type="RefSeq" id="WP_121197627.1">
    <property type="nucleotide sequence ID" value="NZ_RBKU01000001.1"/>
</dbReference>
<dbReference type="InterPro" id="IPR006015">
    <property type="entry name" value="Universal_stress_UspA"/>
</dbReference>
<feature type="domain" description="UspA" evidence="2">
    <location>
        <begin position="1"/>
        <end position="145"/>
    </location>
</feature>
<dbReference type="Gene3D" id="3.40.50.12370">
    <property type="match status" value="1"/>
</dbReference>
<dbReference type="PANTHER" id="PTHR46268:SF6">
    <property type="entry name" value="UNIVERSAL STRESS PROTEIN UP12"/>
    <property type="match status" value="1"/>
</dbReference>
<dbReference type="EMBL" id="RBKU01000001">
    <property type="protein sequence ID" value="RKR81980.1"/>
    <property type="molecule type" value="Genomic_DNA"/>
</dbReference>
<evidence type="ECO:0000313" key="3">
    <source>
        <dbReference type="EMBL" id="RKR81980.1"/>
    </source>
</evidence>
<gene>
    <name evidence="3" type="ORF">BDD43_2142</name>
</gene>
<dbReference type="PANTHER" id="PTHR46268">
    <property type="entry name" value="STRESS RESPONSE PROTEIN NHAX"/>
    <property type="match status" value="1"/>
</dbReference>
<evidence type="ECO:0000313" key="4">
    <source>
        <dbReference type="Proteomes" id="UP000268007"/>
    </source>
</evidence>
<evidence type="ECO:0000256" key="1">
    <source>
        <dbReference type="ARBA" id="ARBA00008791"/>
    </source>
</evidence>
<comment type="similarity">
    <text evidence="1">Belongs to the universal stress protein A family.</text>
</comment>
<name>A0A495IZ28_9SPHI</name>
<keyword evidence="4" id="KW-1185">Reference proteome</keyword>